<reference evidence="2 3" key="1">
    <citation type="submission" date="2019-06" db="EMBL/GenBank/DDBJ databases">
        <title>Whole genome shotgun sequence of Corynebacterium variabile NBRC 15286.</title>
        <authorList>
            <person name="Hosoyama A."/>
            <person name="Uohara A."/>
            <person name="Ohji S."/>
            <person name="Ichikawa N."/>
        </authorList>
    </citation>
    <scope>NUCLEOTIDE SEQUENCE [LARGE SCALE GENOMIC DNA]</scope>
    <source>
        <strain evidence="2 3">NBRC 15286</strain>
    </source>
</reference>
<dbReference type="AlphaFoldDB" id="A0A4Y4C250"/>
<name>A0A4Y4C250_9CORY</name>
<gene>
    <name evidence="2" type="ORF">CVA01_11730</name>
</gene>
<protein>
    <submittedName>
        <fullName evidence="2">Uncharacterized protein</fullName>
    </submittedName>
</protein>
<organism evidence="2 3">
    <name type="scientific">Corynebacterium variabile</name>
    <dbReference type="NCBI Taxonomy" id="1727"/>
    <lineage>
        <taxon>Bacteria</taxon>
        <taxon>Bacillati</taxon>
        <taxon>Actinomycetota</taxon>
        <taxon>Actinomycetes</taxon>
        <taxon>Mycobacteriales</taxon>
        <taxon>Corynebacteriaceae</taxon>
        <taxon>Corynebacterium</taxon>
    </lineage>
</organism>
<evidence type="ECO:0000313" key="2">
    <source>
        <dbReference type="EMBL" id="GEC85859.1"/>
    </source>
</evidence>
<evidence type="ECO:0000313" key="3">
    <source>
        <dbReference type="Proteomes" id="UP000319986"/>
    </source>
</evidence>
<accession>A0A4Y4C250</accession>
<dbReference type="Proteomes" id="UP000319986">
    <property type="component" value="Unassembled WGS sequence"/>
</dbReference>
<sequence length="100" mass="10247">MLPVHERLVELGRGIAGDRPVPVAVVDAADLCHLSPEGLLEGFDRATVVHGSASAVISISAPAPAPVSAATAVGTATGRPRPDCRPSTRTVTPQEGPHRQ</sequence>
<dbReference type="EMBL" id="BJNT01000008">
    <property type="protein sequence ID" value="GEC85859.1"/>
    <property type="molecule type" value="Genomic_DNA"/>
</dbReference>
<feature type="region of interest" description="Disordered" evidence="1">
    <location>
        <begin position="70"/>
        <end position="100"/>
    </location>
</feature>
<evidence type="ECO:0000256" key="1">
    <source>
        <dbReference type="SAM" id="MobiDB-lite"/>
    </source>
</evidence>
<proteinExistence type="predicted"/>
<comment type="caution">
    <text evidence="2">The sequence shown here is derived from an EMBL/GenBank/DDBJ whole genome shotgun (WGS) entry which is preliminary data.</text>
</comment>